<dbReference type="Proteomes" id="UP000789390">
    <property type="component" value="Unassembled WGS sequence"/>
</dbReference>
<feature type="region of interest" description="Disordered" evidence="1">
    <location>
        <begin position="1"/>
        <end position="31"/>
    </location>
</feature>
<evidence type="ECO:0000313" key="2">
    <source>
        <dbReference type="EMBL" id="CAH0098736.1"/>
    </source>
</evidence>
<dbReference type="EMBL" id="CAKKLH010000007">
    <property type="protein sequence ID" value="CAH0098736.1"/>
    <property type="molecule type" value="Genomic_DNA"/>
</dbReference>
<evidence type="ECO:0000256" key="1">
    <source>
        <dbReference type="SAM" id="MobiDB-lite"/>
    </source>
</evidence>
<gene>
    <name evidence="2" type="ORF">DGAL_LOCUS837</name>
</gene>
<dbReference type="AlphaFoldDB" id="A0A8J2WGL6"/>
<proteinExistence type="predicted"/>
<accession>A0A8J2WGL6</accession>
<keyword evidence="3" id="KW-1185">Reference proteome</keyword>
<reference evidence="2" key="1">
    <citation type="submission" date="2021-11" db="EMBL/GenBank/DDBJ databases">
        <authorList>
            <person name="Schell T."/>
        </authorList>
    </citation>
    <scope>NUCLEOTIDE SEQUENCE</scope>
    <source>
        <strain evidence="2">M5</strain>
    </source>
</reference>
<organism evidence="2 3">
    <name type="scientific">Daphnia galeata</name>
    <dbReference type="NCBI Taxonomy" id="27404"/>
    <lineage>
        <taxon>Eukaryota</taxon>
        <taxon>Metazoa</taxon>
        <taxon>Ecdysozoa</taxon>
        <taxon>Arthropoda</taxon>
        <taxon>Crustacea</taxon>
        <taxon>Branchiopoda</taxon>
        <taxon>Diplostraca</taxon>
        <taxon>Cladocera</taxon>
        <taxon>Anomopoda</taxon>
        <taxon>Daphniidae</taxon>
        <taxon>Daphnia</taxon>
    </lineage>
</organism>
<feature type="region of interest" description="Disordered" evidence="1">
    <location>
        <begin position="64"/>
        <end position="94"/>
    </location>
</feature>
<evidence type="ECO:0000313" key="3">
    <source>
        <dbReference type="Proteomes" id="UP000789390"/>
    </source>
</evidence>
<comment type="caution">
    <text evidence="2">The sequence shown here is derived from an EMBL/GenBank/DDBJ whole genome shotgun (WGS) entry which is preliminary data.</text>
</comment>
<protein>
    <submittedName>
        <fullName evidence="2">Uncharacterized protein</fullName>
    </submittedName>
</protein>
<name>A0A8J2WGL6_9CRUS</name>
<sequence length="123" mass="13007">MAEAEEGNNLNLPHRDTVVGSGDNKGDGSPDCLAGLGVNFPGYYSLESLSELLPVDLLIPEKEAGKTSTKTPPIDITGMSTTAAGKRKSSSGYPVDWSAVADAYYRSMDLQGSERKNPQPSES</sequence>
<dbReference type="OrthoDB" id="6395461at2759"/>